<keyword evidence="5 8" id="KW-0812">Transmembrane</keyword>
<feature type="non-terminal residue" evidence="10">
    <location>
        <position position="1"/>
    </location>
</feature>
<dbReference type="Pfam" id="PF13231">
    <property type="entry name" value="PMT_2"/>
    <property type="match status" value="1"/>
</dbReference>
<evidence type="ECO:0000313" key="10">
    <source>
        <dbReference type="EMBL" id="SVE53493.1"/>
    </source>
</evidence>
<keyword evidence="3" id="KW-0328">Glycosyltransferase</keyword>
<protein>
    <recommendedName>
        <fullName evidence="9">Glycosyltransferase RgtA/B/C/D-like domain-containing protein</fullName>
    </recommendedName>
</protein>
<evidence type="ECO:0000256" key="3">
    <source>
        <dbReference type="ARBA" id="ARBA00022676"/>
    </source>
</evidence>
<evidence type="ECO:0000256" key="6">
    <source>
        <dbReference type="ARBA" id="ARBA00022989"/>
    </source>
</evidence>
<comment type="subcellular location">
    <subcellularLocation>
        <location evidence="1">Cell membrane</location>
        <topology evidence="1">Multi-pass membrane protein</topology>
    </subcellularLocation>
</comment>
<keyword evidence="7 8" id="KW-0472">Membrane</keyword>
<dbReference type="GO" id="GO:0016763">
    <property type="term" value="F:pentosyltransferase activity"/>
    <property type="evidence" value="ECO:0007669"/>
    <property type="project" value="TreeGrafter"/>
</dbReference>
<dbReference type="AlphaFoldDB" id="A0A383EAT6"/>
<proteinExistence type="predicted"/>
<sequence length="125" mass="14607">MNAKLKSSIYKTIIFFPLLLYFGKRSYIAYDEGFYALQAKWMLQNNNWVVPVWWDQFVLDRTVGIQFLIAKCQQIFGETSFVAHLPTTIASILMLVLTYKMHQELIGRKDAIFSALILATTYIWL</sequence>
<feature type="transmembrane region" description="Helical" evidence="8">
    <location>
        <begin position="81"/>
        <end position="99"/>
    </location>
</feature>
<dbReference type="InterPro" id="IPR038731">
    <property type="entry name" value="RgtA/B/C-like"/>
</dbReference>
<dbReference type="EMBL" id="UINC01224046">
    <property type="protein sequence ID" value="SVE53493.1"/>
    <property type="molecule type" value="Genomic_DNA"/>
</dbReference>
<evidence type="ECO:0000256" key="7">
    <source>
        <dbReference type="ARBA" id="ARBA00023136"/>
    </source>
</evidence>
<gene>
    <name evidence="10" type="ORF">METZ01_LOCUS506347</name>
</gene>
<dbReference type="PANTHER" id="PTHR33908:SF3">
    <property type="entry name" value="UNDECAPRENYL PHOSPHATE-ALPHA-4-AMINO-4-DEOXY-L-ARABINOSE ARABINOSYL TRANSFERASE"/>
    <property type="match status" value="1"/>
</dbReference>
<dbReference type="GO" id="GO:0008610">
    <property type="term" value="P:lipid biosynthetic process"/>
    <property type="evidence" value="ECO:0007669"/>
    <property type="project" value="UniProtKB-ARBA"/>
</dbReference>
<feature type="non-terminal residue" evidence="10">
    <location>
        <position position="125"/>
    </location>
</feature>
<evidence type="ECO:0000256" key="4">
    <source>
        <dbReference type="ARBA" id="ARBA00022679"/>
    </source>
</evidence>
<evidence type="ECO:0000256" key="1">
    <source>
        <dbReference type="ARBA" id="ARBA00004651"/>
    </source>
</evidence>
<evidence type="ECO:0000256" key="8">
    <source>
        <dbReference type="SAM" id="Phobius"/>
    </source>
</evidence>
<name>A0A383EAT6_9ZZZZ</name>
<keyword evidence="4" id="KW-0808">Transferase</keyword>
<dbReference type="GO" id="GO:0010041">
    <property type="term" value="P:response to iron(III) ion"/>
    <property type="evidence" value="ECO:0007669"/>
    <property type="project" value="TreeGrafter"/>
</dbReference>
<feature type="transmembrane region" description="Helical" evidence="8">
    <location>
        <begin position="12"/>
        <end position="30"/>
    </location>
</feature>
<accession>A0A383EAT6</accession>
<evidence type="ECO:0000256" key="5">
    <source>
        <dbReference type="ARBA" id="ARBA00022692"/>
    </source>
</evidence>
<keyword evidence="6 8" id="KW-1133">Transmembrane helix</keyword>
<evidence type="ECO:0000259" key="9">
    <source>
        <dbReference type="Pfam" id="PF13231"/>
    </source>
</evidence>
<reference evidence="10" key="1">
    <citation type="submission" date="2018-05" db="EMBL/GenBank/DDBJ databases">
        <authorList>
            <person name="Lanie J.A."/>
            <person name="Ng W.-L."/>
            <person name="Kazmierczak K.M."/>
            <person name="Andrzejewski T.M."/>
            <person name="Davidsen T.M."/>
            <person name="Wayne K.J."/>
            <person name="Tettelin H."/>
            <person name="Glass J.I."/>
            <person name="Rusch D."/>
            <person name="Podicherti R."/>
            <person name="Tsui H.-C.T."/>
            <person name="Winkler M.E."/>
        </authorList>
    </citation>
    <scope>NUCLEOTIDE SEQUENCE</scope>
</reference>
<keyword evidence="2" id="KW-1003">Cell membrane</keyword>
<organism evidence="10">
    <name type="scientific">marine metagenome</name>
    <dbReference type="NCBI Taxonomy" id="408172"/>
    <lineage>
        <taxon>unclassified sequences</taxon>
        <taxon>metagenomes</taxon>
        <taxon>ecological metagenomes</taxon>
    </lineage>
</organism>
<dbReference type="InterPro" id="IPR050297">
    <property type="entry name" value="LipidA_mod_glycosyltrf_83"/>
</dbReference>
<feature type="domain" description="Glycosyltransferase RgtA/B/C/D-like" evidence="9">
    <location>
        <begin position="61"/>
        <end position="124"/>
    </location>
</feature>
<dbReference type="PANTHER" id="PTHR33908">
    <property type="entry name" value="MANNOSYLTRANSFERASE YKCB-RELATED"/>
    <property type="match status" value="1"/>
</dbReference>
<evidence type="ECO:0000256" key="2">
    <source>
        <dbReference type="ARBA" id="ARBA00022475"/>
    </source>
</evidence>
<dbReference type="GO" id="GO:0005886">
    <property type="term" value="C:plasma membrane"/>
    <property type="evidence" value="ECO:0007669"/>
    <property type="project" value="UniProtKB-SubCell"/>
</dbReference>